<dbReference type="EMBL" id="DAAPMV010000021">
    <property type="protein sequence ID" value="HAD6864881.1"/>
    <property type="molecule type" value="Genomic_DNA"/>
</dbReference>
<evidence type="ECO:0000256" key="1">
    <source>
        <dbReference type="SAM" id="SignalP"/>
    </source>
</evidence>
<accession>A0A719CWV2</accession>
<gene>
    <name evidence="2" type="ORF">G1X41_23340</name>
</gene>
<evidence type="ECO:0008006" key="3">
    <source>
        <dbReference type="Google" id="ProtNLM"/>
    </source>
</evidence>
<organism evidence="2">
    <name type="scientific">Salmonella typhimurium (strain SL1344)</name>
    <dbReference type="NCBI Taxonomy" id="216597"/>
    <lineage>
        <taxon>Bacteria</taxon>
        <taxon>Pseudomonadati</taxon>
        <taxon>Pseudomonadota</taxon>
        <taxon>Gammaproteobacteria</taxon>
        <taxon>Enterobacterales</taxon>
        <taxon>Enterobacteriaceae</taxon>
        <taxon>Salmonella</taxon>
    </lineage>
</organism>
<dbReference type="AlphaFoldDB" id="A0A719CWV2"/>
<reference evidence="2" key="2">
    <citation type="submission" date="2019-01" db="EMBL/GenBank/DDBJ databases">
        <authorList>
            <consortium name="NCBI Pathogen Detection Project"/>
        </authorList>
    </citation>
    <scope>NUCLEOTIDE SEQUENCE</scope>
    <source>
        <strain evidence="2">SL1344</strain>
    </source>
</reference>
<reference evidence="2" key="1">
    <citation type="journal article" date="2018" name="Genome Biol.">
        <title>SKESA: strategic k-mer extension for scrupulous assemblies.</title>
        <authorList>
            <person name="Souvorov A."/>
            <person name="Agarwala R."/>
            <person name="Lipman D.J."/>
        </authorList>
    </citation>
    <scope>NUCLEOTIDE SEQUENCE</scope>
    <source>
        <strain evidence="2">SL1344</strain>
    </source>
</reference>
<keyword evidence="1" id="KW-0732">Signal</keyword>
<comment type="caution">
    <text evidence="2">The sequence shown here is derived from an EMBL/GenBank/DDBJ whole genome shotgun (WGS) entry which is preliminary data.</text>
</comment>
<proteinExistence type="predicted"/>
<name>A0A719CWV2_SALTS</name>
<feature type="chain" id="PRO_5027915566" description="Fimbrial protein" evidence="1">
    <location>
        <begin position="22"/>
        <end position="176"/>
    </location>
</feature>
<evidence type="ECO:0000313" key="2">
    <source>
        <dbReference type="EMBL" id="HAD6864881.1"/>
    </source>
</evidence>
<sequence>MSCIKKIIFSSLLSFSAFVGAAEYGDTRFSAKVFSGTCDIAIYVDGVVARDVYMGNVTLGGTSTKKTFVVKAADPSKPECRIFATSGKYTSARVTLASGALNNKGLGNWLGTATDAWLRITSVNALANKDITFKDSVVMFPINKLISDGFQFDAFLNGVTKAGTYQSGVVLTVAYL</sequence>
<feature type="signal peptide" evidence="1">
    <location>
        <begin position="1"/>
        <end position="21"/>
    </location>
</feature>
<protein>
    <recommendedName>
        <fullName evidence="3">Fimbrial protein</fullName>
    </recommendedName>
</protein>